<dbReference type="RefSeq" id="WP_008617705.1">
    <property type="nucleotide sequence ID" value="NZ_JH376583.1"/>
</dbReference>
<dbReference type="STRING" id="762968.HMPREF9441_00623"/>
<evidence type="ECO:0000256" key="1">
    <source>
        <dbReference type="SAM" id="SignalP"/>
    </source>
</evidence>
<sequence length="359" mass="40895">MKRNLLFPLAVLLFFSTNVKAQEIHEASVLPYVPNFIPTAYTQGGKVLFFTVEGGRYDNESLSNGDFTVYDADFEEVKKISVPEETCKTYTLVSRRAAVTDPFTGVVTYTGEWETTREEDDYQWRCCRSLGLCTEVDHGIAEAFENQRLFLTQTLFNEDDKFEYLFETIEVKETSKYERDRDGDGVTDEVTRSYSAVESGLEIRQDDGTVLFRHDYADLNNVMGTEAMLYRVGGKTYLVIEENGYMDGSEERFRSYTIYLIDSKANTIKELKRSSCVRAYPNPARKGEVVTMEIPIAEDKASQREVCVTSVDGRTVTRMSVEAGVRTVQIPIQRIPSGVYNFTLTEKGRVVENSRIIVR</sequence>
<evidence type="ECO:0000313" key="3">
    <source>
        <dbReference type="EMBL" id="EHH01485.1"/>
    </source>
</evidence>
<dbReference type="NCBIfam" id="TIGR04183">
    <property type="entry name" value="Por_Secre_tail"/>
    <property type="match status" value="1"/>
</dbReference>
<dbReference type="PATRIC" id="fig|762968.3.peg.553"/>
<comment type="caution">
    <text evidence="3">The sequence shown here is derived from an EMBL/GenBank/DDBJ whole genome shotgun (WGS) entry which is preliminary data.</text>
</comment>
<feature type="domain" description="Secretion system C-terminal sorting" evidence="2">
    <location>
        <begin position="280"/>
        <end position="358"/>
    </location>
</feature>
<dbReference type="Pfam" id="PF18962">
    <property type="entry name" value="Por_Secre_tail"/>
    <property type="match status" value="1"/>
</dbReference>
<dbReference type="InterPro" id="IPR026444">
    <property type="entry name" value="Secre_tail"/>
</dbReference>
<accession>G5SMP7</accession>
<feature type="signal peptide" evidence="1">
    <location>
        <begin position="1"/>
        <end position="21"/>
    </location>
</feature>
<evidence type="ECO:0000313" key="4">
    <source>
        <dbReference type="Proteomes" id="UP000003598"/>
    </source>
</evidence>
<gene>
    <name evidence="3" type="ORF">HMPREF9441_00623</name>
</gene>
<evidence type="ECO:0000259" key="2">
    <source>
        <dbReference type="Pfam" id="PF18962"/>
    </source>
</evidence>
<dbReference type="Proteomes" id="UP000003598">
    <property type="component" value="Unassembled WGS sequence"/>
</dbReference>
<dbReference type="OrthoDB" id="1048052at2"/>
<dbReference type="GeneID" id="93556348"/>
<dbReference type="EMBL" id="AFFY01000007">
    <property type="protein sequence ID" value="EHH01485.1"/>
    <property type="molecule type" value="Genomic_DNA"/>
</dbReference>
<organism evidence="3 4">
    <name type="scientific">Paraprevotella clara YIT 11840</name>
    <dbReference type="NCBI Taxonomy" id="762968"/>
    <lineage>
        <taxon>Bacteria</taxon>
        <taxon>Pseudomonadati</taxon>
        <taxon>Bacteroidota</taxon>
        <taxon>Bacteroidia</taxon>
        <taxon>Bacteroidales</taxon>
        <taxon>Prevotellaceae</taxon>
        <taxon>Paraprevotella</taxon>
    </lineage>
</organism>
<proteinExistence type="predicted"/>
<dbReference type="HOGENOM" id="CLU_771274_0_0_10"/>
<keyword evidence="4" id="KW-1185">Reference proteome</keyword>
<protein>
    <recommendedName>
        <fullName evidence="2">Secretion system C-terminal sorting domain-containing protein</fullName>
    </recommendedName>
</protein>
<name>G5SMP7_9BACT</name>
<keyword evidence="1" id="KW-0732">Signal</keyword>
<dbReference type="eggNOG" id="ENOG5030YPX">
    <property type="taxonomic scope" value="Bacteria"/>
</dbReference>
<reference evidence="3 4" key="1">
    <citation type="submission" date="2011-03" db="EMBL/GenBank/DDBJ databases">
        <authorList>
            <person name="Weinstock G."/>
            <person name="Sodergren E."/>
            <person name="Clifton S."/>
            <person name="Fulton L."/>
            <person name="Fulton B."/>
            <person name="Courtney L."/>
            <person name="Fronick C."/>
            <person name="Harrison M."/>
            <person name="Strong C."/>
            <person name="Farmer C."/>
            <person name="Delahaunty K."/>
            <person name="Markovic C."/>
            <person name="Hall O."/>
            <person name="Minx P."/>
            <person name="Tomlinson C."/>
            <person name="Mitreva M."/>
            <person name="Hou S."/>
            <person name="Chen J."/>
            <person name="Wollam A."/>
            <person name="Pepin K.H."/>
            <person name="Johnson M."/>
            <person name="Bhonagiri V."/>
            <person name="Zhang X."/>
            <person name="Suruliraj S."/>
            <person name="Warren W."/>
            <person name="Chinwalla A."/>
            <person name="Mardis E.R."/>
            <person name="Wilson R.K."/>
        </authorList>
    </citation>
    <scope>NUCLEOTIDE SEQUENCE [LARGE SCALE GENOMIC DNA]</scope>
    <source>
        <strain evidence="3 4">YIT 11840</strain>
    </source>
</reference>
<dbReference type="AlphaFoldDB" id="G5SMP7"/>
<feature type="chain" id="PRO_5003484346" description="Secretion system C-terminal sorting domain-containing protein" evidence="1">
    <location>
        <begin position="22"/>
        <end position="359"/>
    </location>
</feature>